<reference evidence="2 3" key="1">
    <citation type="submission" date="2019-01" db="EMBL/GenBank/DDBJ databases">
        <title>Insights into ecological role of a new deltaproteobacterial order Candidatus Sinidesulfobacterales (Sva0485) by metagenomics and metatranscriptomics.</title>
        <authorList>
            <person name="Tan S."/>
            <person name="Liu J."/>
            <person name="Fang Y."/>
            <person name="Hedlund B.P."/>
            <person name="Lian Z.H."/>
            <person name="Huang L.Y."/>
            <person name="Li J.T."/>
            <person name="Huang L.N."/>
            <person name="Li W.J."/>
            <person name="Jiang H.C."/>
            <person name="Dong H.L."/>
            <person name="Shu W.S."/>
        </authorList>
    </citation>
    <scope>NUCLEOTIDE SEQUENCE [LARGE SCALE GENOMIC DNA]</scope>
    <source>
        <strain evidence="2">AP3</strain>
    </source>
</reference>
<keyword evidence="1" id="KW-0472">Membrane</keyword>
<sequence length="72" mass="8234">MLTAYGTFVVALMVFFYALEPRGRIYTFLFALSCIASALYGFLAGTWPFGIAETIWGIIAFRKWINRVKEQN</sequence>
<keyword evidence="1" id="KW-0812">Transmembrane</keyword>
<evidence type="ECO:0000313" key="3">
    <source>
        <dbReference type="Proteomes" id="UP000320813"/>
    </source>
</evidence>
<gene>
    <name evidence="2" type="ORF">EVJ47_06380</name>
</gene>
<evidence type="ECO:0000313" key="2">
    <source>
        <dbReference type="EMBL" id="RZD14290.1"/>
    </source>
</evidence>
<dbReference type="AlphaFoldDB" id="A0A519BAH3"/>
<feature type="transmembrane region" description="Helical" evidence="1">
    <location>
        <begin position="28"/>
        <end position="61"/>
    </location>
</feature>
<dbReference type="Proteomes" id="UP000320813">
    <property type="component" value="Unassembled WGS sequence"/>
</dbReference>
<dbReference type="EMBL" id="SGBD01000003">
    <property type="protein sequence ID" value="RZD14290.1"/>
    <property type="molecule type" value="Genomic_DNA"/>
</dbReference>
<organism evidence="2 3">
    <name type="scientific">Candidatus Acidulodesulfobacterium ferriphilum</name>
    <dbReference type="NCBI Taxonomy" id="2597223"/>
    <lineage>
        <taxon>Bacteria</taxon>
        <taxon>Deltaproteobacteria</taxon>
        <taxon>Candidatus Acidulodesulfobacterales</taxon>
        <taxon>Candidatus Acidulodesulfobacterium</taxon>
    </lineage>
</organism>
<keyword evidence="1" id="KW-1133">Transmembrane helix</keyword>
<comment type="caution">
    <text evidence="2">The sequence shown here is derived from an EMBL/GenBank/DDBJ whole genome shotgun (WGS) entry which is preliminary data.</text>
</comment>
<protein>
    <submittedName>
        <fullName evidence="2">Uncharacterized protein</fullName>
    </submittedName>
</protein>
<name>A0A519BAH3_9DELT</name>
<proteinExistence type="predicted"/>
<accession>A0A519BAH3</accession>
<evidence type="ECO:0000256" key="1">
    <source>
        <dbReference type="SAM" id="Phobius"/>
    </source>
</evidence>